<dbReference type="Pfam" id="PF12796">
    <property type="entry name" value="Ank_2"/>
    <property type="match status" value="1"/>
</dbReference>
<keyword evidence="1" id="KW-0677">Repeat</keyword>
<keyword evidence="2 3" id="KW-0040">ANK repeat</keyword>
<comment type="caution">
    <text evidence="4">The sequence shown here is derived from an EMBL/GenBank/DDBJ whole genome shotgun (WGS) entry which is preliminary data.</text>
</comment>
<dbReference type="GO" id="GO:0005737">
    <property type="term" value="C:cytoplasm"/>
    <property type="evidence" value="ECO:0007669"/>
    <property type="project" value="TreeGrafter"/>
</dbReference>
<dbReference type="Gene3D" id="1.25.40.20">
    <property type="entry name" value="Ankyrin repeat-containing domain"/>
    <property type="match status" value="1"/>
</dbReference>
<evidence type="ECO:0000256" key="1">
    <source>
        <dbReference type="ARBA" id="ARBA00022737"/>
    </source>
</evidence>
<gene>
    <name evidence="4" type="ORF">CBYS24578_00011484</name>
</gene>
<organism evidence="4 5">
    <name type="scientific">Clonostachys byssicola</name>
    <dbReference type="NCBI Taxonomy" id="160290"/>
    <lineage>
        <taxon>Eukaryota</taxon>
        <taxon>Fungi</taxon>
        <taxon>Dikarya</taxon>
        <taxon>Ascomycota</taxon>
        <taxon>Pezizomycotina</taxon>
        <taxon>Sordariomycetes</taxon>
        <taxon>Hypocreomycetidae</taxon>
        <taxon>Hypocreales</taxon>
        <taxon>Bionectriaceae</taxon>
        <taxon>Clonostachys</taxon>
    </lineage>
</organism>
<keyword evidence="5" id="KW-1185">Reference proteome</keyword>
<protein>
    <submittedName>
        <fullName evidence="4">Uncharacterized protein</fullName>
    </submittedName>
</protein>
<feature type="repeat" description="ANK" evidence="3">
    <location>
        <begin position="263"/>
        <end position="291"/>
    </location>
</feature>
<name>A0A9N9V059_9HYPO</name>
<evidence type="ECO:0000313" key="4">
    <source>
        <dbReference type="EMBL" id="CAH0003215.1"/>
    </source>
</evidence>
<dbReference type="PROSITE" id="PS50297">
    <property type="entry name" value="ANK_REP_REGION"/>
    <property type="match status" value="1"/>
</dbReference>
<dbReference type="SUPFAM" id="SSF48403">
    <property type="entry name" value="Ankyrin repeat"/>
    <property type="match status" value="1"/>
</dbReference>
<accession>A0A9N9V059</accession>
<evidence type="ECO:0000256" key="2">
    <source>
        <dbReference type="ARBA" id="ARBA00023043"/>
    </source>
</evidence>
<dbReference type="PANTHER" id="PTHR24198">
    <property type="entry name" value="ANKYRIN REPEAT AND PROTEIN KINASE DOMAIN-CONTAINING PROTEIN"/>
    <property type="match status" value="1"/>
</dbReference>
<dbReference type="InterPro" id="IPR036770">
    <property type="entry name" value="Ankyrin_rpt-contain_sf"/>
</dbReference>
<sequence length="355" mass="39997">MESSEFRLNVSEMNQSDIDKFLMEKLKWLERMRPKEFQEIVERLSTRASNVFLWADLVVEHMGKQDVGRWSDFLVNDAGLSLNEQIATNPLAKFHLRIFGLCMRTIGYRVDSRDATGFLPYAAQFWMTHAREGDECIDENFQLPSALSDCDSYDAGRVLKFFKKFDSYDHYKHYNYREEVPNSVWLESEDSLIVFLAFEGCNKLVSRHLKTCRKCQSPNEYGVSGLEKAFFLAAYRGFTSTAKVILEAATASGVSVDVDAVIGGTTVLYAACLKGKTTTVEFLLKHGSSVSKSLCQPYQFALHAAAAHDDESVVDAILRHEHDCGSDIERLLSAKTVAGYTVFHQVVLEAAEGKD</sequence>
<proteinExistence type="predicted"/>
<dbReference type="InterPro" id="IPR002110">
    <property type="entry name" value="Ankyrin_rpt"/>
</dbReference>
<dbReference type="PANTHER" id="PTHR24198:SF165">
    <property type="entry name" value="ANKYRIN REPEAT-CONTAINING PROTEIN-RELATED"/>
    <property type="match status" value="1"/>
</dbReference>
<dbReference type="EMBL" id="CABFNO020001563">
    <property type="protein sequence ID" value="CAH0003215.1"/>
    <property type="molecule type" value="Genomic_DNA"/>
</dbReference>
<dbReference type="OrthoDB" id="194358at2759"/>
<dbReference type="PROSITE" id="PS50088">
    <property type="entry name" value="ANK_REPEAT"/>
    <property type="match status" value="1"/>
</dbReference>
<reference evidence="4" key="1">
    <citation type="submission" date="2021-10" db="EMBL/GenBank/DDBJ databases">
        <authorList>
            <person name="Piombo E."/>
        </authorList>
    </citation>
    <scope>NUCLEOTIDE SEQUENCE</scope>
</reference>
<evidence type="ECO:0000256" key="3">
    <source>
        <dbReference type="PROSITE-ProRule" id="PRU00023"/>
    </source>
</evidence>
<evidence type="ECO:0000313" key="5">
    <source>
        <dbReference type="Proteomes" id="UP000754883"/>
    </source>
</evidence>
<dbReference type="Proteomes" id="UP000754883">
    <property type="component" value="Unassembled WGS sequence"/>
</dbReference>
<dbReference type="AlphaFoldDB" id="A0A9N9V059"/>